<dbReference type="WBParaSite" id="GPUH_0001528301-mRNA-1">
    <property type="protein sequence ID" value="GPUH_0001528301-mRNA-1"/>
    <property type="gene ID" value="GPUH_0001528301"/>
</dbReference>
<sequence length="83" mass="9529">MKAHSEGYHHHISVTLYEHEVEEARRQSLSDQRSMMGRQETERNALIVDTVNQQPPPPHPGTRRRSSPELLPGKLPNCRCDTC</sequence>
<gene>
    <name evidence="2" type="ORF">GPUH_LOCUS15267</name>
</gene>
<dbReference type="EMBL" id="UYRT01082218">
    <property type="protein sequence ID" value="VDN25674.1"/>
    <property type="molecule type" value="Genomic_DNA"/>
</dbReference>
<dbReference type="AlphaFoldDB" id="A0A183E2S2"/>
<evidence type="ECO:0000313" key="3">
    <source>
        <dbReference type="Proteomes" id="UP000271098"/>
    </source>
</evidence>
<evidence type="ECO:0000313" key="4">
    <source>
        <dbReference type="WBParaSite" id="GPUH_0001528301-mRNA-1"/>
    </source>
</evidence>
<organism evidence="4">
    <name type="scientific">Gongylonema pulchrum</name>
    <dbReference type="NCBI Taxonomy" id="637853"/>
    <lineage>
        <taxon>Eukaryota</taxon>
        <taxon>Metazoa</taxon>
        <taxon>Ecdysozoa</taxon>
        <taxon>Nematoda</taxon>
        <taxon>Chromadorea</taxon>
        <taxon>Rhabditida</taxon>
        <taxon>Spirurina</taxon>
        <taxon>Spiruromorpha</taxon>
        <taxon>Spiruroidea</taxon>
        <taxon>Gongylonematidae</taxon>
        <taxon>Gongylonema</taxon>
    </lineage>
</organism>
<reference evidence="2 3" key="2">
    <citation type="submission" date="2018-11" db="EMBL/GenBank/DDBJ databases">
        <authorList>
            <consortium name="Pathogen Informatics"/>
        </authorList>
    </citation>
    <scope>NUCLEOTIDE SEQUENCE [LARGE SCALE GENOMIC DNA]</scope>
</reference>
<keyword evidence="3" id="KW-1185">Reference proteome</keyword>
<reference evidence="4" key="1">
    <citation type="submission" date="2016-06" db="UniProtKB">
        <authorList>
            <consortium name="WormBaseParasite"/>
        </authorList>
    </citation>
    <scope>IDENTIFICATION</scope>
</reference>
<name>A0A183E2S2_9BILA</name>
<dbReference type="Proteomes" id="UP000271098">
    <property type="component" value="Unassembled WGS sequence"/>
</dbReference>
<protein>
    <submittedName>
        <fullName evidence="2 4">Uncharacterized protein</fullName>
    </submittedName>
</protein>
<feature type="region of interest" description="Disordered" evidence="1">
    <location>
        <begin position="25"/>
        <end position="83"/>
    </location>
</feature>
<accession>A0A183E2S2</accession>
<evidence type="ECO:0000256" key="1">
    <source>
        <dbReference type="SAM" id="MobiDB-lite"/>
    </source>
</evidence>
<proteinExistence type="predicted"/>
<evidence type="ECO:0000313" key="2">
    <source>
        <dbReference type="EMBL" id="VDN25674.1"/>
    </source>
</evidence>